<comment type="caution">
    <text evidence="10">The sequence shown here is derived from an EMBL/GenBank/DDBJ whole genome shotgun (WGS) entry which is preliminary data.</text>
</comment>
<keyword evidence="6" id="KW-0804">Transcription</keyword>
<proteinExistence type="predicted"/>
<dbReference type="InterPro" id="IPR001789">
    <property type="entry name" value="Sig_transdc_resp-reg_receiver"/>
</dbReference>
<dbReference type="GO" id="GO:0000160">
    <property type="term" value="P:phosphorelay signal transduction system"/>
    <property type="evidence" value="ECO:0007669"/>
    <property type="project" value="InterPro"/>
</dbReference>
<dbReference type="Pfam" id="PF00072">
    <property type="entry name" value="Response_reg"/>
    <property type="match status" value="1"/>
</dbReference>
<reference evidence="10 11" key="1">
    <citation type="journal article" date="2016" name="Nat. Commun.">
        <title>Thousands of microbial genomes shed light on interconnected biogeochemical processes in an aquifer system.</title>
        <authorList>
            <person name="Anantharaman K."/>
            <person name="Brown C.T."/>
            <person name="Hug L.A."/>
            <person name="Sharon I."/>
            <person name="Castelle C.J."/>
            <person name="Probst A.J."/>
            <person name="Thomas B.C."/>
            <person name="Singh A."/>
            <person name="Wilkins M.J."/>
            <person name="Karaoz U."/>
            <person name="Brodie E.L."/>
            <person name="Williams K.H."/>
            <person name="Hubbard S.S."/>
            <person name="Banfield J.F."/>
        </authorList>
    </citation>
    <scope>NUCLEOTIDE SEQUENCE [LARGE SCALE GENOMIC DNA]</scope>
</reference>
<dbReference type="PROSITE" id="PS00676">
    <property type="entry name" value="SIGMA54_INTERACT_2"/>
    <property type="match status" value="1"/>
</dbReference>
<dbReference type="SUPFAM" id="SSF46689">
    <property type="entry name" value="Homeodomain-like"/>
    <property type="match status" value="1"/>
</dbReference>
<dbReference type="GO" id="GO:0005524">
    <property type="term" value="F:ATP binding"/>
    <property type="evidence" value="ECO:0007669"/>
    <property type="project" value="UniProtKB-KW"/>
</dbReference>
<dbReference type="Gene3D" id="3.40.50.2300">
    <property type="match status" value="1"/>
</dbReference>
<dbReference type="FunFam" id="3.40.50.300:FF:000006">
    <property type="entry name" value="DNA-binding transcriptional regulator NtrC"/>
    <property type="match status" value="1"/>
</dbReference>
<accession>A0A1F7RN19</accession>
<dbReference type="CDD" id="cd00009">
    <property type="entry name" value="AAA"/>
    <property type="match status" value="1"/>
</dbReference>
<evidence type="ECO:0000313" key="11">
    <source>
        <dbReference type="Proteomes" id="UP000179266"/>
    </source>
</evidence>
<evidence type="ECO:0000256" key="3">
    <source>
        <dbReference type="ARBA" id="ARBA00022840"/>
    </source>
</evidence>
<dbReference type="InterPro" id="IPR058031">
    <property type="entry name" value="AAA_lid_NorR"/>
</dbReference>
<evidence type="ECO:0000256" key="1">
    <source>
        <dbReference type="ARBA" id="ARBA00022553"/>
    </source>
</evidence>
<dbReference type="InterPro" id="IPR011006">
    <property type="entry name" value="CheY-like_superfamily"/>
</dbReference>
<feature type="domain" description="Response regulatory" evidence="9">
    <location>
        <begin position="9"/>
        <end position="125"/>
    </location>
</feature>
<evidence type="ECO:0008006" key="12">
    <source>
        <dbReference type="Google" id="ProtNLM"/>
    </source>
</evidence>
<dbReference type="SMART" id="SM00448">
    <property type="entry name" value="REC"/>
    <property type="match status" value="1"/>
</dbReference>
<dbReference type="InterPro" id="IPR003593">
    <property type="entry name" value="AAA+_ATPase"/>
</dbReference>
<evidence type="ECO:0000313" key="10">
    <source>
        <dbReference type="EMBL" id="OGL42851.1"/>
    </source>
</evidence>
<evidence type="ECO:0000259" key="9">
    <source>
        <dbReference type="PROSITE" id="PS50110"/>
    </source>
</evidence>
<dbReference type="Pfam" id="PF25601">
    <property type="entry name" value="AAA_lid_14"/>
    <property type="match status" value="1"/>
</dbReference>
<dbReference type="SMART" id="SM00382">
    <property type="entry name" value="AAA"/>
    <property type="match status" value="1"/>
</dbReference>
<dbReference type="InterPro" id="IPR002078">
    <property type="entry name" value="Sigma_54_int"/>
</dbReference>
<keyword evidence="4" id="KW-0805">Transcription regulation</keyword>
<evidence type="ECO:0000256" key="2">
    <source>
        <dbReference type="ARBA" id="ARBA00022741"/>
    </source>
</evidence>
<dbReference type="GO" id="GO:0043565">
    <property type="term" value="F:sequence-specific DNA binding"/>
    <property type="evidence" value="ECO:0007669"/>
    <property type="project" value="InterPro"/>
</dbReference>
<keyword evidence="5" id="KW-0238">DNA-binding</keyword>
<dbReference type="PANTHER" id="PTHR32071">
    <property type="entry name" value="TRANSCRIPTIONAL REGULATORY PROTEIN"/>
    <property type="match status" value="1"/>
</dbReference>
<gene>
    <name evidence="10" type="ORF">A2161_03605</name>
</gene>
<dbReference type="EMBL" id="MGDD01000303">
    <property type="protein sequence ID" value="OGL42851.1"/>
    <property type="molecule type" value="Genomic_DNA"/>
</dbReference>
<feature type="domain" description="Sigma-54 factor interaction" evidence="8">
    <location>
        <begin position="150"/>
        <end position="379"/>
    </location>
</feature>
<dbReference type="InterPro" id="IPR025944">
    <property type="entry name" value="Sigma_54_int_dom_CS"/>
</dbReference>
<dbReference type="PROSITE" id="PS00688">
    <property type="entry name" value="SIGMA54_INTERACT_3"/>
    <property type="match status" value="1"/>
</dbReference>
<dbReference type="Gene3D" id="1.10.8.60">
    <property type="match status" value="1"/>
</dbReference>
<dbReference type="InterPro" id="IPR002197">
    <property type="entry name" value="HTH_Fis"/>
</dbReference>
<dbReference type="PROSITE" id="PS50045">
    <property type="entry name" value="SIGMA54_INTERACT_4"/>
    <property type="match status" value="1"/>
</dbReference>
<dbReference type="InterPro" id="IPR009057">
    <property type="entry name" value="Homeodomain-like_sf"/>
</dbReference>
<dbReference type="Pfam" id="PF02954">
    <property type="entry name" value="HTH_8"/>
    <property type="match status" value="1"/>
</dbReference>
<dbReference type="Gene3D" id="1.10.10.60">
    <property type="entry name" value="Homeodomain-like"/>
    <property type="match status" value="1"/>
</dbReference>
<evidence type="ECO:0000259" key="8">
    <source>
        <dbReference type="PROSITE" id="PS50045"/>
    </source>
</evidence>
<dbReference type="Pfam" id="PF00158">
    <property type="entry name" value="Sigma54_activat"/>
    <property type="match status" value="1"/>
</dbReference>
<keyword evidence="1 7" id="KW-0597">Phosphoprotein</keyword>
<protein>
    <recommendedName>
        <fullName evidence="12">Two-component system response regulator GlrR</fullName>
    </recommendedName>
</protein>
<dbReference type="InterPro" id="IPR027417">
    <property type="entry name" value="P-loop_NTPase"/>
</dbReference>
<evidence type="ECO:0000256" key="4">
    <source>
        <dbReference type="ARBA" id="ARBA00023015"/>
    </source>
</evidence>
<dbReference type="SUPFAM" id="SSF52172">
    <property type="entry name" value="CheY-like"/>
    <property type="match status" value="1"/>
</dbReference>
<dbReference type="GO" id="GO:0006355">
    <property type="term" value="P:regulation of DNA-templated transcription"/>
    <property type="evidence" value="ECO:0007669"/>
    <property type="project" value="InterPro"/>
</dbReference>
<feature type="modified residue" description="4-aspartylphosphate" evidence="7">
    <location>
        <position position="60"/>
    </location>
</feature>
<dbReference type="Gene3D" id="3.40.50.300">
    <property type="entry name" value="P-loop containing nucleotide triphosphate hydrolases"/>
    <property type="match status" value="1"/>
</dbReference>
<evidence type="ECO:0000256" key="5">
    <source>
        <dbReference type="ARBA" id="ARBA00023125"/>
    </source>
</evidence>
<dbReference type="InterPro" id="IPR025943">
    <property type="entry name" value="Sigma_54_int_dom_ATP-bd_2"/>
</dbReference>
<dbReference type="Proteomes" id="UP000179266">
    <property type="component" value="Unassembled WGS sequence"/>
</dbReference>
<sequence length="459" mass="52641">MHKLEMKPQILAVDDDPQTLQAIELTLSRRGFEVTTASNGQDALKLIKDRKQVFNCVITDRMMPQMDGMELLRKINEINPEIPIIVLTAHGSIENAVEAIKHGAYDYIIKPFRKEDLVQKTLKAVEKQQLTSEIKELRARVTMRRSSDLIIGQSPKIEEVLNQISLVANSDVSVIIYGESGTGKELAAKAIHYGSPRHIHPFIVVNCGAIPSTLLENELFGHTKGAYTDAYAEKNGLFEESDKGTIFLDEIGEIESSIQVKLLRVLQEHEFKKVGGIKTIKVDVRVIAATNKNLRNAIEQGTFREDLFYRLNVIPITMPALRERKEDIPLLANHFLRKFRNEINPHIEGFTPDAIHKLMMYDWPGNVRELENKITQAMVLSKANMITPVDMFLQTEEKEEEIRSFRKAKQDFEREYIMQVLRLTEGNVSKAAKIAQKDRKDFYEVMRKHEIDPKYFRQD</sequence>
<keyword evidence="2" id="KW-0547">Nucleotide-binding</keyword>
<evidence type="ECO:0000256" key="6">
    <source>
        <dbReference type="ARBA" id="ARBA00023163"/>
    </source>
</evidence>
<name>A0A1F7RN19_9BACT</name>
<dbReference type="FunFam" id="3.40.50.2300:FF:000018">
    <property type="entry name" value="DNA-binding transcriptional regulator NtrC"/>
    <property type="match status" value="1"/>
</dbReference>
<dbReference type="PROSITE" id="PS50110">
    <property type="entry name" value="RESPONSE_REGULATORY"/>
    <property type="match status" value="1"/>
</dbReference>
<evidence type="ECO:0000256" key="7">
    <source>
        <dbReference type="PROSITE-ProRule" id="PRU00169"/>
    </source>
</evidence>
<dbReference type="AlphaFoldDB" id="A0A1F7RN19"/>
<dbReference type="SUPFAM" id="SSF52540">
    <property type="entry name" value="P-loop containing nucleoside triphosphate hydrolases"/>
    <property type="match status" value="1"/>
</dbReference>
<keyword evidence="3" id="KW-0067">ATP-binding</keyword>
<organism evidence="10 11">
    <name type="scientific">Candidatus Schekmanbacteria bacterium RBG_13_48_7</name>
    <dbReference type="NCBI Taxonomy" id="1817878"/>
    <lineage>
        <taxon>Bacteria</taxon>
        <taxon>Candidatus Schekmaniibacteriota</taxon>
    </lineage>
</organism>